<protein>
    <submittedName>
        <fullName evidence="5">TIGR02679 family protein</fullName>
    </submittedName>
</protein>
<dbReference type="Proteomes" id="UP000272015">
    <property type="component" value="Unassembled WGS sequence"/>
</dbReference>
<dbReference type="InterPro" id="IPR024466">
    <property type="entry name" value="CHP02679_N"/>
</dbReference>
<dbReference type="Pfam" id="PF11796">
    <property type="entry name" value="DUF3323"/>
    <property type="match status" value="1"/>
</dbReference>
<dbReference type="InterPro" id="IPR024465">
    <property type="entry name" value="DUF2399"/>
</dbReference>
<comment type="caution">
    <text evidence="5">The sequence shown here is derived from an EMBL/GenBank/DDBJ whole genome shotgun (WGS) entry which is preliminary data.</text>
</comment>
<sequence length="453" mass="45975">MNPSTADLATLRRTLGTPELAWLLARLRTRLESTGQLTGTVTKPQASAGERAAVARLLNRPVRAGTSASVSLDTLDDVLRRSGLWPAGLAAAVVALTGTVVDPLERAGERDAWQAAANTLRRLGRPELSGWADRVIRTGALRRAAPTAAGAQALAAQLATVAGALPTSGESLGAFASRTVHDAHALDVHTPLGTLAVGLASALGSALASSPSAARSGEQTGGAATATDALRGPVPTSSPTDASADSARWRREAWHSVGVVLDELSSSVLVLGLPGGDTSPTARALAALAEAGQPVVLTLRQLLADELGTVPPVVFVCENPAVVAAAADALGATSAPLVCLNGQPGAAAIRLLERLVADGAALRFHGDFDWSGIGVARALAERVAWTPWRFSAADYSAACAERSALPALLVLPGVSAASVETPWDADLAEAMASVGLAVDEELVLAALLADLAL</sequence>
<evidence type="ECO:0000259" key="2">
    <source>
        <dbReference type="Pfam" id="PF09664"/>
    </source>
</evidence>
<dbReference type="EMBL" id="QZVS01000081">
    <property type="protein sequence ID" value="RJT88690.1"/>
    <property type="molecule type" value="Genomic_DNA"/>
</dbReference>
<evidence type="ECO:0000256" key="1">
    <source>
        <dbReference type="SAM" id="MobiDB-lite"/>
    </source>
</evidence>
<dbReference type="OrthoDB" id="8188786at2"/>
<name>A0A3A5MK71_9MICO</name>
<dbReference type="Pfam" id="PF09664">
    <property type="entry name" value="DUF2399"/>
    <property type="match status" value="1"/>
</dbReference>
<accession>A0A3A5MK71</accession>
<dbReference type="AlphaFoldDB" id="A0A3A5MK71"/>
<evidence type="ECO:0000259" key="3">
    <source>
        <dbReference type="Pfam" id="PF11796"/>
    </source>
</evidence>
<evidence type="ECO:0000313" key="4">
    <source>
        <dbReference type="EMBL" id="RJT88690.1"/>
    </source>
</evidence>
<dbReference type="InterPro" id="IPR013495">
    <property type="entry name" value="CHP02679"/>
</dbReference>
<evidence type="ECO:0000313" key="5">
    <source>
        <dbReference type="EMBL" id="RJT89445.1"/>
    </source>
</evidence>
<dbReference type="NCBIfam" id="TIGR02679">
    <property type="entry name" value="TIGR02679 family protein"/>
    <property type="match status" value="1"/>
</dbReference>
<organism evidence="5 6">
    <name type="scientific">Cryobacterium melibiosiphilum</name>
    <dbReference type="NCBI Taxonomy" id="995039"/>
    <lineage>
        <taxon>Bacteria</taxon>
        <taxon>Bacillati</taxon>
        <taxon>Actinomycetota</taxon>
        <taxon>Actinomycetes</taxon>
        <taxon>Micrococcales</taxon>
        <taxon>Microbacteriaceae</taxon>
        <taxon>Cryobacterium</taxon>
    </lineage>
</organism>
<feature type="domain" description="DUF2399" evidence="2">
    <location>
        <begin position="296"/>
        <end position="451"/>
    </location>
</feature>
<feature type="compositionally biased region" description="Low complexity" evidence="1">
    <location>
        <begin position="235"/>
        <end position="246"/>
    </location>
</feature>
<feature type="region of interest" description="Disordered" evidence="1">
    <location>
        <begin position="211"/>
        <end position="246"/>
    </location>
</feature>
<dbReference type="EMBL" id="QZVS01000073">
    <property type="protein sequence ID" value="RJT89445.1"/>
    <property type="molecule type" value="Genomic_DNA"/>
</dbReference>
<feature type="domain" description="Conserved hypothetical protein CHP02679 N terminus" evidence="3">
    <location>
        <begin position="37"/>
        <end position="274"/>
    </location>
</feature>
<gene>
    <name evidence="5" type="ORF">D6T64_06910</name>
    <name evidence="4" type="ORF">D6T64_09875</name>
</gene>
<proteinExistence type="predicted"/>
<evidence type="ECO:0000313" key="6">
    <source>
        <dbReference type="Proteomes" id="UP000272015"/>
    </source>
</evidence>
<reference evidence="5 6" key="1">
    <citation type="submission" date="2018-09" db="EMBL/GenBank/DDBJ databases">
        <title>Novel species of Cryobacterium.</title>
        <authorList>
            <person name="Liu Q."/>
            <person name="Xin Y.-H."/>
        </authorList>
    </citation>
    <scope>NUCLEOTIDE SEQUENCE [LARGE SCALE GENOMIC DNA]</scope>
    <source>
        <strain evidence="5 6">Hh39</strain>
    </source>
</reference>
<keyword evidence="6" id="KW-1185">Reference proteome</keyword>